<evidence type="ECO:0000313" key="3">
    <source>
        <dbReference type="Proteomes" id="UP000319103"/>
    </source>
</evidence>
<dbReference type="OrthoDB" id="3854719at2"/>
<gene>
    <name evidence="2" type="ORF">E6W39_31075</name>
</gene>
<name>A0A540WA25_9ACTN</name>
<evidence type="ECO:0000313" key="2">
    <source>
        <dbReference type="EMBL" id="TQF05866.1"/>
    </source>
</evidence>
<evidence type="ECO:0000256" key="1">
    <source>
        <dbReference type="SAM" id="MobiDB-lite"/>
    </source>
</evidence>
<feature type="region of interest" description="Disordered" evidence="1">
    <location>
        <begin position="66"/>
        <end position="98"/>
    </location>
</feature>
<dbReference type="RefSeq" id="WP_141636318.1">
    <property type="nucleotide sequence ID" value="NZ_VIGB01000003.1"/>
</dbReference>
<proteinExistence type="predicted"/>
<dbReference type="Proteomes" id="UP000319103">
    <property type="component" value="Unassembled WGS sequence"/>
</dbReference>
<reference evidence="2 3" key="1">
    <citation type="submission" date="2019-06" db="EMBL/GenBank/DDBJ databases">
        <title>Description of Kitasatospora acidophila sp. nov. isolated from pine grove soil, and reclassification of Streptomyces novaecaesareae to Kitasatospora novaeceasareae comb. nov.</title>
        <authorList>
            <person name="Kim M.J."/>
        </authorList>
    </citation>
    <scope>NUCLEOTIDE SEQUENCE [LARGE SCALE GENOMIC DNA]</scope>
    <source>
        <strain evidence="2 3">MMS16-CNU292</strain>
    </source>
</reference>
<keyword evidence="3" id="KW-1185">Reference proteome</keyword>
<sequence>MTKRPKPSSRLRQGTQALLERRGMMAAAPGGKPRPIGPELHTQLSAAQGKTAGYGSYAALAGQAGRRVPEERAHTGAQPAHVELKGHRHRGAERHSAH</sequence>
<accession>A0A540WA25</accession>
<organism evidence="2 3">
    <name type="scientific">Kitasatospora acidiphila</name>
    <dbReference type="NCBI Taxonomy" id="2567942"/>
    <lineage>
        <taxon>Bacteria</taxon>
        <taxon>Bacillati</taxon>
        <taxon>Actinomycetota</taxon>
        <taxon>Actinomycetes</taxon>
        <taxon>Kitasatosporales</taxon>
        <taxon>Streptomycetaceae</taxon>
        <taxon>Kitasatospora</taxon>
    </lineage>
</organism>
<dbReference type="EMBL" id="VIGB01000003">
    <property type="protein sequence ID" value="TQF05866.1"/>
    <property type="molecule type" value="Genomic_DNA"/>
</dbReference>
<comment type="caution">
    <text evidence="2">The sequence shown here is derived from an EMBL/GenBank/DDBJ whole genome shotgun (WGS) entry which is preliminary data.</text>
</comment>
<dbReference type="AlphaFoldDB" id="A0A540WA25"/>
<protein>
    <submittedName>
        <fullName evidence="2">Uncharacterized protein</fullName>
    </submittedName>
</protein>